<name>A0A7Z0K8P8_9MICC</name>
<dbReference type="GO" id="GO:0016491">
    <property type="term" value="F:oxidoreductase activity"/>
    <property type="evidence" value="ECO:0007669"/>
    <property type="project" value="InterPro"/>
</dbReference>
<keyword evidence="3" id="KW-1185">Reference proteome</keyword>
<dbReference type="Pfam" id="PF03358">
    <property type="entry name" value="FMN_red"/>
    <property type="match status" value="1"/>
</dbReference>
<dbReference type="Gene3D" id="3.40.50.360">
    <property type="match status" value="1"/>
</dbReference>
<dbReference type="AlphaFoldDB" id="A0A7Z0K8P8"/>
<dbReference type="InterPro" id="IPR050712">
    <property type="entry name" value="NAD(P)H-dep_reductase"/>
</dbReference>
<dbReference type="RefSeq" id="WP_179541306.1">
    <property type="nucleotide sequence ID" value="NZ_BAAALL010000002.1"/>
</dbReference>
<dbReference type="InterPro" id="IPR005025">
    <property type="entry name" value="FMN_Rdtase-like_dom"/>
</dbReference>
<dbReference type="Proteomes" id="UP000535437">
    <property type="component" value="Unassembled WGS sequence"/>
</dbReference>
<dbReference type="GO" id="GO:0005829">
    <property type="term" value="C:cytosol"/>
    <property type="evidence" value="ECO:0007669"/>
    <property type="project" value="TreeGrafter"/>
</dbReference>
<dbReference type="GO" id="GO:0010181">
    <property type="term" value="F:FMN binding"/>
    <property type="evidence" value="ECO:0007669"/>
    <property type="project" value="TreeGrafter"/>
</dbReference>
<evidence type="ECO:0000259" key="1">
    <source>
        <dbReference type="Pfam" id="PF03358"/>
    </source>
</evidence>
<dbReference type="EMBL" id="JACCFY010000001">
    <property type="protein sequence ID" value="NYJ77884.1"/>
    <property type="molecule type" value="Genomic_DNA"/>
</dbReference>
<proteinExistence type="predicted"/>
<accession>A0A7Z0K8P8</accession>
<evidence type="ECO:0000313" key="3">
    <source>
        <dbReference type="Proteomes" id="UP000535437"/>
    </source>
</evidence>
<gene>
    <name evidence="2" type="ORF">HNR09_001295</name>
</gene>
<organism evidence="2 3">
    <name type="scientific">Nesterenkonia xinjiangensis</name>
    <dbReference type="NCBI Taxonomy" id="225327"/>
    <lineage>
        <taxon>Bacteria</taxon>
        <taxon>Bacillati</taxon>
        <taxon>Actinomycetota</taxon>
        <taxon>Actinomycetes</taxon>
        <taxon>Micrococcales</taxon>
        <taxon>Micrococcaceae</taxon>
        <taxon>Nesterenkonia</taxon>
    </lineage>
</organism>
<dbReference type="PANTHER" id="PTHR30543">
    <property type="entry name" value="CHROMATE REDUCTASE"/>
    <property type="match status" value="1"/>
</dbReference>
<dbReference type="PANTHER" id="PTHR30543:SF21">
    <property type="entry name" value="NAD(P)H-DEPENDENT FMN REDUCTASE LOT6"/>
    <property type="match status" value="1"/>
</dbReference>
<feature type="domain" description="NADPH-dependent FMN reductase-like" evidence="1">
    <location>
        <begin position="3"/>
        <end position="144"/>
    </location>
</feature>
<dbReference type="InterPro" id="IPR029039">
    <property type="entry name" value="Flavoprotein-like_sf"/>
</dbReference>
<evidence type="ECO:0000313" key="2">
    <source>
        <dbReference type="EMBL" id="NYJ77884.1"/>
    </source>
</evidence>
<protein>
    <submittedName>
        <fullName evidence="2">Chromate reductase</fullName>
    </submittedName>
</protein>
<dbReference type="SUPFAM" id="SSF52218">
    <property type="entry name" value="Flavoproteins"/>
    <property type="match status" value="1"/>
</dbReference>
<comment type="caution">
    <text evidence="2">The sequence shown here is derived from an EMBL/GenBank/DDBJ whole genome shotgun (WGS) entry which is preliminary data.</text>
</comment>
<reference evidence="2 3" key="1">
    <citation type="submission" date="2020-07" db="EMBL/GenBank/DDBJ databases">
        <title>Sequencing the genomes of 1000 actinobacteria strains.</title>
        <authorList>
            <person name="Klenk H.-P."/>
        </authorList>
    </citation>
    <scope>NUCLEOTIDE SEQUENCE [LARGE SCALE GENOMIC DNA]</scope>
    <source>
        <strain evidence="2 3">DSM 15475</strain>
    </source>
</reference>
<sequence>MVRIGYIVGSFAEDSVNRKLAELLVAQAPERAELMEIDIRPLPLYDRHLDAEFPEEMAAFKKEAAAVDGLLLVSPEHNQSFPAPVKNALDILTRPPKQGVLAGTPMGIAGASPSRFGTINGQTQLRSFLPLLGVKLMGTPLMAVQVTGDTFTEDGADAALVRRAAKYMDALTTWVEQHS</sequence>